<reference evidence="1" key="1">
    <citation type="submission" date="2020-03" db="EMBL/GenBank/DDBJ databases">
        <title>The deep terrestrial virosphere.</title>
        <authorList>
            <person name="Holmfeldt K."/>
            <person name="Nilsson E."/>
            <person name="Simone D."/>
            <person name="Lopez-Fernandez M."/>
            <person name="Wu X."/>
            <person name="de Brujin I."/>
            <person name="Lundin D."/>
            <person name="Andersson A."/>
            <person name="Bertilsson S."/>
            <person name="Dopson M."/>
        </authorList>
    </citation>
    <scope>NUCLEOTIDE SEQUENCE</scope>
    <source>
        <strain evidence="1">TM448A00611</strain>
    </source>
</reference>
<evidence type="ECO:0000313" key="1">
    <source>
        <dbReference type="EMBL" id="QJA47154.1"/>
    </source>
</evidence>
<organism evidence="1">
    <name type="scientific">viral metagenome</name>
    <dbReference type="NCBI Taxonomy" id="1070528"/>
    <lineage>
        <taxon>unclassified sequences</taxon>
        <taxon>metagenomes</taxon>
        <taxon>organismal metagenomes</taxon>
    </lineage>
</organism>
<protein>
    <submittedName>
        <fullName evidence="1">Uncharacterized protein</fullName>
    </submittedName>
</protein>
<name>A0A6H1ZHW5_9ZZZZ</name>
<sequence>MEKSPAGTPGKKVIWYVIVNGHPEYGIVAPDDRQEAARRISSEVGFKVPFTKVLRWHEYVAQKTARREGRDD</sequence>
<accession>A0A6H1ZHW5</accession>
<proteinExistence type="predicted"/>
<gene>
    <name evidence="1" type="ORF">TM448A00611_0023</name>
</gene>
<dbReference type="EMBL" id="MT144033">
    <property type="protein sequence ID" value="QJA47154.1"/>
    <property type="molecule type" value="Genomic_DNA"/>
</dbReference>
<dbReference type="AlphaFoldDB" id="A0A6H1ZHW5"/>